<comment type="caution">
    <text evidence="1">The sequence shown here is derived from an EMBL/GenBank/DDBJ whole genome shotgun (WGS) entry which is preliminary data.</text>
</comment>
<sequence length="104" mass="11449">MQCFDNCLDRMTKGMPRRRQRVLPGRVNLGEYFRIRQSVLLCYWLIPKSSSAGKSALAGNMPDSAQICRGRFTNSAPADAIVAALAGSECHHLGTASVQLPIWL</sequence>
<proteinExistence type="predicted"/>
<organism evidence="1 2">
    <name type="scientific">Hibiscus sabdariffa</name>
    <name type="common">roselle</name>
    <dbReference type="NCBI Taxonomy" id="183260"/>
    <lineage>
        <taxon>Eukaryota</taxon>
        <taxon>Viridiplantae</taxon>
        <taxon>Streptophyta</taxon>
        <taxon>Embryophyta</taxon>
        <taxon>Tracheophyta</taxon>
        <taxon>Spermatophyta</taxon>
        <taxon>Magnoliopsida</taxon>
        <taxon>eudicotyledons</taxon>
        <taxon>Gunneridae</taxon>
        <taxon>Pentapetalae</taxon>
        <taxon>rosids</taxon>
        <taxon>malvids</taxon>
        <taxon>Malvales</taxon>
        <taxon>Malvaceae</taxon>
        <taxon>Malvoideae</taxon>
        <taxon>Hibiscus</taxon>
    </lineage>
</organism>
<gene>
    <name evidence="1" type="ORF">V6N11_071202</name>
</gene>
<dbReference type="EMBL" id="JBBPBN010000003">
    <property type="protein sequence ID" value="KAK9042847.1"/>
    <property type="molecule type" value="Genomic_DNA"/>
</dbReference>
<name>A0ABR2U036_9ROSI</name>
<reference evidence="1 2" key="1">
    <citation type="journal article" date="2024" name="G3 (Bethesda)">
        <title>Genome assembly of Hibiscus sabdariffa L. provides insights into metabolisms of medicinal natural products.</title>
        <authorList>
            <person name="Kim T."/>
        </authorList>
    </citation>
    <scope>NUCLEOTIDE SEQUENCE [LARGE SCALE GENOMIC DNA]</scope>
    <source>
        <strain evidence="1">TK-2024</strain>
        <tissue evidence="1">Old leaves</tissue>
    </source>
</reference>
<protein>
    <submittedName>
        <fullName evidence="1">Uncharacterized protein</fullName>
    </submittedName>
</protein>
<accession>A0ABR2U036</accession>
<evidence type="ECO:0000313" key="1">
    <source>
        <dbReference type="EMBL" id="KAK9042847.1"/>
    </source>
</evidence>
<dbReference type="Proteomes" id="UP001396334">
    <property type="component" value="Unassembled WGS sequence"/>
</dbReference>
<keyword evidence="2" id="KW-1185">Reference proteome</keyword>
<evidence type="ECO:0000313" key="2">
    <source>
        <dbReference type="Proteomes" id="UP001396334"/>
    </source>
</evidence>